<reference evidence="1" key="1">
    <citation type="submission" date="2021-05" db="EMBL/GenBank/DDBJ databases">
        <authorList>
            <person name="Alioto T."/>
            <person name="Alioto T."/>
            <person name="Gomez Garrido J."/>
        </authorList>
    </citation>
    <scope>NUCLEOTIDE SEQUENCE</scope>
</reference>
<organism evidence="1">
    <name type="scientific">Cacopsylla melanoneura</name>
    <dbReference type="NCBI Taxonomy" id="428564"/>
    <lineage>
        <taxon>Eukaryota</taxon>
        <taxon>Metazoa</taxon>
        <taxon>Ecdysozoa</taxon>
        <taxon>Arthropoda</taxon>
        <taxon>Hexapoda</taxon>
        <taxon>Insecta</taxon>
        <taxon>Pterygota</taxon>
        <taxon>Neoptera</taxon>
        <taxon>Paraneoptera</taxon>
        <taxon>Hemiptera</taxon>
        <taxon>Sternorrhyncha</taxon>
        <taxon>Psylloidea</taxon>
        <taxon>Psyllidae</taxon>
        <taxon>Psyllinae</taxon>
        <taxon>Cacopsylla</taxon>
    </lineage>
</organism>
<name>A0A8D8WKR5_9HEMI</name>
<accession>A0A8D8WKR5</accession>
<proteinExistence type="predicted"/>
<sequence>MVKYFCHFHFHGHEHTHYVVLNLNILSSLDNNLVYLAMGSRTQWKGCKALNSKPEGRRFESRFKVSDRMIVILHCDNRNIITYFNHPFHNKSVGYISSEFIKGDERKR</sequence>
<dbReference type="EMBL" id="HBUF01200109">
    <property type="protein sequence ID" value="CAG6661594.1"/>
    <property type="molecule type" value="Transcribed_RNA"/>
</dbReference>
<evidence type="ECO:0000313" key="1">
    <source>
        <dbReference type="EMBL" id="CAG6661594.1"/>
    </source>
</evidence>
<protein>
    <submittedName>
        <fullName evidence="1">Uncharacterized protein</fullName>
    </submittedName>
</protein>
<dbReference type="AlphaFoldDB" id="A0A8D8WKR5"/>